<dbReference type="AlphaFoldDB" id="A0A9J6B4U5"/>
<keyword evidence="2" id="KW-1185">Reference proteome</keyword>
<sequence>MEQSLSSSAKSLSPVGESSIGLEIAFCSSVLSPEGKDQDGDEMEHSACRRVVSRSCTISPNDSKREEVEG</sequence>
<evidence type="ECO:0000313" key="1">
    <source>
        <dbReference type="EMBL" id="KAG5631656.1"/>
    </source>
</evidence>
<name>A0A9J6B4U5_SOLCO</name>
<organism evidence="1 2">
    <name type="scientific">Solanum commersonii</name>
    <name type="common">Commerson's wild potato</name>
    <name type="synonym">Commerson's nightshade</name>
    <dbReference type="NCBI Taxonomy" id="4109"/>
    <lineage>
        <taxon>Eukaryota</taxon>
        <taxon>Viridiplantae</taxon>
        <taxon>Streptophyta</taxon>
        <taxon>Embryophyta</taxon>
        <taxon>Tracheophyta</taxon>
        <taxon>Spermatophyta</taxon>
        <taxon>Magnoliopsida</taxon>
        <taxon>eudicotyledons</taxon>
        <taxon>Gunneridae</taxon>
        <taxon>Pentapetalae</taxon>
        <taxon>asterids</taxon>
        <taxon>lamiids</taxon>
        <taxon>Solanales</taxon>
        <taxon>Solanaceae</taxon>
        <taxon>Solanoideae</taxon>
        <taxon>Solaneae</taxon>
        <taxon>Solanum</taxon>
    </lineage>
</organism>
<gene>
    <name evidence="1" type="ORF">H5410_003373</name>
</gene>
<dbReference type="Proteomes" id="UP000824120">
    <property type="component" value="Chromosome 1"/>
</dbReference>
<evidence type="ECO:0000313" key="2">
    <source>
        <dbReference type="Proteomes" id="UP000824120"/>
    </source>
</evidence>
<dbReference type="EMBL" id="JACXVP010000001">
    <property type="protein sequence ID" value="KAG5631656.1"/>
    <property type="molecule type" value="Genomic_DNA"/>
</dbReference>
<accession>A0A9J6B4U5</accession>
<comment type="caution">
    <text evidence="1">The sequence shown here is derived from an EMBL/GenBank/DDBJ whole genome shotgun (WGS) entry which is preliminary data.</text>
</comment>
<protein>
    <submittedName>
        <fullName evidence="1">Uncharacterized protein</fullName>
    </submittedName>
</protein>
<proteinExistence type="predicted"/>
<reference evidence="1 2" key="1">
    <citation type="submission" date="2020-09" db="EMBL/GenBank/DDBJ databases">
        <title>De no assembly of potato wild relative species, Solanum commersonii.</title>
        <authorList>
            <person name="Cho K."/>
        </authorList>
    </citation>
    <scope>NUCLEOTIDE SEQUENCE [LARGE SCALE GENOMIC DNA]</scope>
    <source>
        <strain evidence="1">LZ3.2</strain>
        <tissue evidence="1">Leaf</tissue>
    </source>
</reference>